<name>A0ABQ8F169_9FUNG</name>
<evidence type="ECO:0008006" key="5">
    <source>
        <dbReference type="Google" id="ProtNLM"/>
    </source>
</evidence>
<dbReference type="PANTHER" id="PTHR12794">
    <property type="entry name" value="GEMIN2"/>
    <property type="match status" value="1"/>
</dbReference>
<dbReference type="Proteomes" id="UP001648503">
    <property type="component" value="Unassembled WGS sequence"/>
</dbReference>
<dbReference type="Pfam" id="PF04938">
    <property type="entry name" value="SIP1"/>
    <property type="match status" value="1"/>
</dbReference>
<keyword evidence="4" id="KW-1185">Reference proteome</keyword>
<proteinExistence type="inferred from homology"/>
<evidence type="ECO:0000256" key="1">
    <source>
        <dbReference type="ARBA" id="ARBA00025758"/>
    </source>
</evidence>
<dbReference type="EMBL" id="JAFCIX010000494">
    <property type="protein sequence ID" value="KAH6588729.1"/>
    <property type="molecule type" value="Genomic_DNA"/>
</dbReference>
<dbReference type="Gene3D" id="1.20.58.1070">
    <property type="match status" value="1"/>
</dbReference>
<feature type="compositionally biased region" description="Basic residues" evidence="2">
    <location>
        <begin position="7"/>
        <end position="16"/>
    </location>
</feature>
<evidence type="ECO:0000313" key="3">
    <source>
        <dbReference type="EMBL" id="KAH6588729.1"/>
    </source>
</evidence>
<dbReference type="InterPro" id="IPR035426">
    <property type="entry name" value="Gemin2/Brr1"/>
</dbReference>
<comment type="caution">
    <text evidence="3">The sequence shown here is derived from an EMBL/GenBank/DDBJ whole genome shotgun (WGS) entry which is preliminary data.</text>
</comment>
<dbReference type="PANTHER" id="PTHR12794:SF0">
    <property type="entry name" value="GEM-ASSOCIATED PROTEIN 2"/>
    <property type="match status" value="1"/>
</dbReference>
<evidence type="ECO:0000313" key="4">
    <source>
        <dbReference type="Proteomes" id="UP001648503"/>
    </source>
</evidence>
<comment type="similarity">
    <text evidence="1">Belongs to the gemin-2 family.</text>
</comment>
<gene>
    <name evidence="3" type="ORF">BASA50_010529</name>
</gene>
<feature type="region of interest" description="Disordered" evidence="2">
    <location>
        <begin position="1"/>
        <end position="94"/>
    </location>
</feature>
<reference evidence="3 4" key="1">
    <citation type="submission" date="2021-02" db="EMBL/GenBank/DDBJ databases">
        <title>Variation within the Batrachochytrium salamandrivorans European outbreak.</title>
        <authorList>
            <person name="Kelly M."/>
            <person name="Pasmans F."/>
            <person name="Shea T.P."/>
            <person name="Munoz J.F."/>
            <person name="Carranza S."/>
            <person name="Cuomo C.A."/>
            <person name="Martel A."/>
        </authorList>
    </citation>
    <scope>NUCLEOTIDE SEQUENCE [LARGE SCALE GENOMIC DNA]</scope>
    <source>
        <strain evidence="3 4">AMFP18/2</strain>
    </source>
</reference>
<evidence type="ECO:0000256" key="2">
    <source>
        <dbReference type="SAM" id="MobiDB-lite"/>
    </source>
</evidence>
<sequence length="372" mass="40980">MMSSRSNARHLSKQRRQTSDPRKSSHKPQSEVRGSNNNRSDHLYGNPNGHNGEHYHSDWNQQDQDELRRPALPLVGGEGESQIGAGSHLTTNLNAPPSSGLQYLFMVRKEAQEAQQTVVADISEAFLNSKLPPDAINKRQMMFDYGSDSLDPNMGGVNSLYHPSGISDDLMPTPDWISSLIQETLELRSAMALYRRNHQTAKQKKHPGLVFPSTSDHEGWFRFCHGSPGGLPTQVSGTSYTTQTSPGKLPMLSIIGSMNHGVVFNLIQLHITWIEDGHTITDSESKWIFALLIRLDSLLSGDEMSILRDLSKACQRLRRTVVTEITNPSVCTAPSTPPVNAATSTAMPDSRIAACTMAIAIVHSIFGQKDLT</sequence>
<protein>
    <recommendedName>
        <fullName evidence="5">Gem-associated protein 2</fullName>
    </recommendedName>
</protein>
<organism evidence="3 4">
    <name type="scientific">Batrachochytrium salamandrivorans</name>
    <dbReference type="NCBI Taxonomy" id="1357716"/>
    <lineage>
        <taxon>Eukaryota</taxon>
        <taxon>Fungi</taxon>
        <taxon>Fungi incertae sedis</taxon>
        <taxon>Chytridiomycota</taxon>
        <taxon>Chytridiomycota incertae sedis</taxon>
        <taxon>Chytridiomycetes</taxon>
        <taxon>Rhizophydiales</taxon>
        <taxon>Rhizophydiales incertae sedis</taxon>
        <taxon>Batrachochytrium</taxon>
    </lineage>
</organism>
<accession>A0ABQ8F169</accession>